<dbReference type="AlphaFoldDB" id="M4AV69"/>
<dbReference type="PANTHER" id="PTHR24232">
    <property type="entry name" value="G-PROTEIN COUPLED RECEPTOR"/>
    <property type="match status" value="1"/>
</dbReference>
<reference evidence="12" key="1">
    <citation type="submission" date="2012-01" db="EMBL/GenBank/DDBJ databases">
        <authorList>
            <person name="Walter R."/>
            <person name="Schartl M."/>
            <person name="Warren W."/>
        </authorList>
    </citation>
    <scope>NUCLEOTIDE SEQUENCE [LARGE SCALE GENOMIC DNA]</scope>
    <source>
        <strain evidence="12">JP 163 A</strain>
    </source>
</reference>
<dbReference type="GeneID" id="102223861"/>
<keyword evidence="6" id="KW-0675">Receptor</keyword>
<dbReference type="Gene3D" id="1.20.1070.10">
    <property type="entry name" value="Rhodopsin 7-helix transmembrane proteins"/>
    <property type="match status" value="1"/>
</dbReference>
<dbReference type="GO" id="GO:0004930">
    <property type="term" value="F:G protein-coupled receptor activity"/>
    <property type="evidence" value="ECO:0007669"/>
    <property type="project" value="UniProtKB-KW"/>
</dbReference>
<dbReference type="GeneTree" id="ENSGT01040000240444"/>
<dbReference type="InParanoid" id="M4AV69"/>
<dbReference type="Ensembl" id="ENSXMAT00000018391.2">
    <property type="protein sequence ID" value="ENSXMAP00000018364.2"/>
    <property type="gene ID" value="ENSXMAG00000018321.2"/>
</dbReference>
<evidence type="ECO:0000256" key="1">
    <source>
        <dbReference type="ARBA" id="ARBA00004141"/>
    </source>
</evidence>
<protein>
    <submittedName>
        <fullName evidence="11">P2Y receptor family member 10</fullName>
    </submittedName>
</protein>
<feature type="domain" description="G-protein coupled receptors family 1 profile" evidence="10">
    <location>
        <begin position="50"/>
        <end position="368"/>
    </location>
</feature>
<dbReference type="KEGG" id="xma:102223861"/>
<feature type="transmembrane region" description="Helical" evidence="9">
    <location>
        <begin position="351"/>
        <end position="371"/>
    </location>
</feature>
<feature type="transmembrane region" description="Helical" evidence="9">
    <location>
        <begin position="226"/>
        <end position="251"/>
    </location>
</feature>
<dbReference type="PANTHER" id="PTHR24232:SF6">
    <property type="entry name" value="PURINERGIC RECEPTOR P2Y, G-PROTEIN COUPLED 10B"/>
    <property type="match status" value="1"/>
</dbReference>
<feature type="transmembrane region" description="Helical" evidence="9">
    <location>
        <begin position="38"/>
        <end position="59"/>
    </location>
</feature>
<feature type="transmembrane region" description="Helical" evidence="9">
    <location>
        <begin position="71"/>
        <end position="94"/>
    </location>
</feature>
<evidence type="ECO:0000256" key="4">
    <source>
        <dbReference type="ARBA" id="ARBA00023040"/>
    </source>
</evidence>
<evidence type="ECO:0000256" key="5">
    <source>
        <dbReference type="ARBA" id="ARBA00023136"/>
    </source>
</evidence>
<sequence length="416" mass="46971">MTVNETGPTEGFSGNLSHPSCNHDLSCWEQTMDKMYTYFYLLLFVPGLFLNTTALWVLCKHFSKKTKAVIFMINLALADLVHVLSLPLRIYYYFTHSWPFGKGICLLCFYLKYLNMYAAIFFLVCISVQRYRFLLKPFTARRWRRRYDLLISVAVWVFVAVGCLPFILMRSSESGNAIESLPHHSSTPAKPLSMACSPNASAASSNTSSNGGCFKDLPTRKISVPLAVSLISMCELFGFLLPLVCISYCSIRIAWSLNHSQPQARQDSAAPCPSMRSRLQSFTSNGHADKSHEKPANSSEKRRALRMVLSCSALFLLCFAPYHINFVLYLMVSQKFVVHCATVLAVKQFHPISLCLASMSCCLNPLLYYFLNAEFRMHLRRTSSFTNSILSSPSSPRDCPTQAKLLRMESICSEKD</sequence>
<reference evidence="11" key="3">
    <citation type="submission" date="2025-08" db="UniProtKB">
        <authorList>
            <consortium name="Ensembl"/>
        </authorList>
    </citation>
    <scope>IDENTIFICATION</scope>
    <source>
        <strain evidence="11">JP 163 A</strain>
    </source>
</reference>
<dbReference type="PROSITE" id="PS50262">
    <property type="entry name" value="G_PROTEIN_RECEP_F1_2"/>
    <property type="match status" value="1"/>
</dbReference>
<dbReference type="eggNOG" id="ENOG502QTX2">
    <property type="taxonomic scope" value="Eukaryota"/>
</dbReference>
<dbReference type="OrthoDB" id="9435792at2759"/>
<dbReference type="STRING" id="8083.ENSXMAP00000018364"/>
<dbReference type="OMA" id="KTESCFA"/>
<proteinExistence type="predicted"/>
<dbReference type="GO" id="GO:0005886">
    <property type="term" value="C:plasma membrane"/>
    <property type="evidence" value="ECO:0007669"/>
    <property type="project" value="TreeGrafter"/>
</dbReference>
<feature type="transmembrane region" description="Helical" evidence="9">
    <location>
        <begin position="100"/>
        <end position="126"/>
    </location>
</feature>
<keyword evidence="12" id="KW-1185">Reference proteome</keyword>
<dbReference type="Pfam" id="PF00001">
    <property type="entry name" value="7tm_1"/>
    <property type="match status" value="1"/>
</dbReference>
<evidence type="ECO:0000256" key="6">
    <source>
        <dbReference type="ARBA" id="ARBA00023170"/>
    </source>
</evidence>
<dbReference type="RefSeq" id="XP_023184450.1">
    <property type="nucleotide sequence ID" value="XM_023328682.1"/>
</dbReference>
<dbReference type="SUPFAM" id="SSF81321">
    <property type="entry name" value="Family A G protein-coupled receptor-like"/>
    <property type="match status" value="1"/>
</dbReference>
<keyword evidence="4" id="KW-0297">G-protein coupled receptor</keyword>
<dbReference type="CTD" id="27334"/>
<comment type="subcellular location">
    <subcellularLocation>
        <location evidence="1">Membrane</location>
        <topology evidence="1">Multi-pass membrane protein</topology>
    </subcellularLocation>
</comment>
<evidence type="ECO:0000313" key="12">
    <source>
        <dbReference type="Proteomes" id="UP000002852"/>
    </source>
</evidence>
<dbReference type="PRINTS" id="PR00237">
    <property type="entry name" value="GPCRRHODOPSN"/>
</dbReference>
<dbReference type="InterPro" id="IPR000276">
    <property type="entry name" value="GPCR_Rhodpsn"/>
</dbReference>
<feature type="transmembrane region" description="Helical" evidence="9">
    <location>
        <begin position="147"/>
        <end position="168"/>
    </location>
</feature>
<dbReference type="RefSeq" id="XP_014330837.1">
    <property type="nucleotide sequence ID" value="XM_014475351.2"/>
</dbReference>
<evidence type="ECO:0000259" key="10">
    <source>
        <dbReference type="PROSITE" id="PS50262"/>
    </source>
</evidence>
<dbReference type="GO" id="GO:0007200">
    <property type="term" value="P:phospholipase C-activating G protein-coupled receptor signaling pathway"/>
    <property type="evidence" value="ECO:0007669"/>
    <property type="project" value="TreeGrafter"/>
</dbReference>
<dbReference type="Proteomes" id="UP000002852">
    <property type="component" value="Unassembled WGS sequence"/>
</dbReference>
<dbReference type="GO" id="GO:0035025">
    <property type="term" value="P:positive regulation of Rho protein signal transduction"/>
    <property type="evidence" value="ECO:0007669"/>
    <property type="project" value="TreeGrafter"/>
</dbReference>
<evidence type="ECO:0000256" key="2">
    <source>
        <dbReference type="ARBA" id="ARBA00022692"/>
    </source>
</evidence>
<feature type="transmembrane region" description="Helical" evidence="9">
    <location>
        <begin position="307"/>
        <end position="331"/>
    </location>
</feature>
<reference evidence="12" key="2">
    <citation type="journal article" date="2013" name="Nat. Genet.">
        <title>The genome of the platyfish, Xiphophorus maculatus, provides insights into evolutionary adaptation and several complex traits.</title>
        <authorList>
            <person name="Schartl M."/>
            <person name="Walter R.B."/>
            <person name="Shen Y."/>
            <person name="Garcia T."/>
            <person name="Catchen J."/>
            <person name="Amores A."/>
            <person name="Braasch I."/>
            <person name="Chalopin D."/>
            <person name="Volff J.N."/>
            <person name="Lesch K.P."/>
            <person name="Bisazza A."/>
            <person name="Minx P."/>
            <person name="Hillier L."/>
            <person name="Wilson R.K."/>
            <person name="Fuerstenberg S."/>
            <person name="Boore J."/>
            <person name="Searle S."/>
            <person name="Postlethwait J.H."/>
            <person name="Warren W.C."/>
        </authorList>
    </citation>
    <scope>NUCLEOTIDE SEQUENCE [LARGE SCALE GENOMIC DNA]</scope>
    <source>
        <strain evidence="12">JP 163 A</strain>
    </source>
</reference>
<evidence type="ECO:0000313" key="11">
    <source>
        <dbReference type="Ensembl" id="ENSXMAP00000018364.2"/>
    </source>
</evidence>
<keyword evidence="8" id="KW-0807">Transducer</keyword>
<keyword evidence="2 9" id="KW-0812">Transmembrane</keyword>
<accession>M4AV69</accession>
<dbReference type="HOGENOM" id="CLU_009579_8_2_1"/>
<organism evidence="11 12">
    <name type="scientific">Xiphophorus maculatus</name>
    <name type="common">Southern platyfish</name>
    <name type="synonym">Platypoecilus maculatus</name>
    <dbReference type="NCBI Taxonomy" id="8083"/>
    <lineage>
        <taxon>Eukaryota</taxon>
        <taxon>Metazoa</taxon>
        <taxon>Chordata</taxon>
        <taxon>Craniata</taxon>
        <taxon>Vertebrata</taxon>
        <taxon>Euteleostomi</taxon>
        <taxon>Actinopterygii</taxon>
        <taxon>Neopterygii</taxon>
        <taxon>Teleostei</taxon>
        <taxon>Neoteleostei</taxon>
        <taxon>Acanthomorphata</taxon>
        <taxon>Ovalentaria</taxon>
        <taxon>Atherinomorphae</taxon>
        <taxon>Cyprinodontiformes</taxon>
        <taxon>Poeciliidae</taxon>
        <taxon>Poeciliinae</taxon>
        <taxon>Xiphophorus</taxon>
    </lineage>
</organism>
<evidence type="ECO:0000256" key="7">
    <source>
        <dbReference type="ARBA" id="ARBA00023180"/>
    </source>
</evidence>
<keyword evidence="3 9" id="KW-1133">Transmembrane helix</keyword>
<evidence type="ECO:0000256" key="9">
    <source>
        <dbReference type="SAM" id="Phobius"/>
    </source>
</evidence>
<evidence type="ECO:0000256" key="3">
    <source>
        <dbReference type="ARBA" id="ARBA00022989"/>
    </source>
</evidence>
<dbReference type="PRINTS" id="PR01157">
    <property type="entry name" value="P2YPURNOCPTR"/>
</dbReference>
<evidence type="ECO:0000256" key="8">
    <source>
        <dbReference type="ARBA" id="ARBA00023224"/>
    </source>
</evidence>
<keyword evidence="7" id="KW-0325">Glycoprotein</keyword>
<dbReference type="InterPro" id="IPR017452">
    <property type="entry name" value="GPCR_Rhodpsn_7TM"/>
</dbReference>
<reference evidence="11" key="4">
    <citation type="submission" date="2025-09" db="UniProtKB">
        <authorList>
            <consortium name="Ensembl"/>
        </authorList>
    </citation>
    <scope>IDENTIFICATION</scope>
    <source>
        <strain evidence="11">JP 163 A</strain>
    </source>
</reference>
<keyword evidence="5 9" id="KW-0472">Membrane</keyword>
<name>M4AV69_XIPMA</name>